<dbReference type="EMBL" id="JPMD01000021">
    <property type="protein sequence ID" value="KEZ86541.1"/>
    <property type="molecule type" value="Genomic_DNA"/>
</dbReference>
<dbReference type="PROSITE" id="PS51409">
    <property type="entry name" value="ARGINASE_2"/>
    <property type="match status" value="1"/>
</dbReference>
<feature type="binding site" evidence="5">
    <location>
        <position position="136"/>
    </location>
    <ligand>
        <name>Mn(2+)</name>
        <dbReference type="ChEBI" id="CHEBI:29035"/>
        <label>1</label>
    </ligand>
</feature>
<gene>
    <name evidence="5" type="primary">hutG</name>
    <name evidence="8" type="ORF">IO99_09205</name>
</gene>
<accession>A0A084JC57</accession>
<comment type="caution">
    <text evidence="8">The sequence shown here is derived from an EMBL/GenBank/DDBJ whole genome shotgun (WGS) entry which is preliminary data.</text>
</comment>
<dbReference type="UniPathway" id="UPA00379">
    <property type="reaction ID" value="UER00552"/>
</dbReference>
<dbReference type="GO" id="GO:0019556">
    <property type="term" value="P:L-histidine catabolic process to glutamate and formamide"/>
    <property type="evidence" value="ECO:0007669"/>
    <property type="project" value="UniProtKB-UniRule"/>
</dbReference>
<feature type="binding site" evidence="5">
    <location>
        <position position="165"/>
    </location>
    <ligand>
        <name>Mn(2+)</name>
        <dbReference type="ChEBI" id="CHEBI:29035"/>
        <label>2</label>
    </ligand>
</feature>
<dbReference type="InterPro" id="IPR006035">
    <property type="entry name" value="Ureohydrolase"/>
</dbReference>
<evidence type="ECO:0000256" key="1">
    <source>
        <dbReference type="ARBA" id="ARBA00022723"/>
    </source>
</evidence>
<dbReference type="eggNOG" id="COG0010">
    <property type="taxonomic scope" value="Bacteria"/>
</dbReference>
<dbReference type="HAMAP" id="MF_00737">
    <property type="entry name" value="Formimidoylglutam"/>
    <property type="match status" value="1"/>
</dbReference>
<keyword evidence="3 5" id="KW-0369">Histidine metabolism</keyword>
<dbReference type="AlphaFoldDB" id="A0A084JC57"/>
<evidence type="ECO:0000313" key="9">
    <source>
        <dbReference type="Proteomes" id="UP000028542"/>
    </source>
</evidence>
<protein>
    <recommendedName>
        <fullName evidence="5 6">Formimidoylglutamase</fullName>
        <ecNumber evidence="5 6">3.5.3.8</ecNumber>
    </recommendedName>
    <alternativeName>
        <fullName evidence="5">Formiminoglutamase</fullName>
    </alternativeName>
    <alternativeName>
        <fullName evidence="5">Formiminoglutamate hydrolase</fullName>
    </alternativeName>
</protein>
<evidence type="ECO:0000256" key="7">
    <source>
        <dbReference type="PROSITE-ProRule" id="PRU00742"/>
    </source>
</evidence>
<dbReference type="GO" id="GO:0050415">
    <property type="term" value="F:formimidoylglutamase activity"/>
    <property type="evidence" value="ECO:0007669"/>
    <property type="project" value="UniProtKB-UniRule"/>
</dbReference>
<proteinExistence type="inferred from homology"/>
<evidence type="ECO:0000256" key="4">
    <source>
        <dbReference type="ARBA" id="ARBA00023211"/>
    </source>
</evidence>
<dbReference type="InterPro" id="IPR005923">
    <property type="entry name" value="HutG"/>
</dbReference>
<dbReference type="EC" id="3.5.3.8" evidence="5 6"/>
<feature type="binding site" evidence="5">
    <location>
        <position position="257"/>
    </location>
    <ligand>
        <name>Mn(2+)</name>
        <dbReference type="ChEBI" id="CHEBI:29035"/>
        <label>1</label>
    </ligand>
</feature>
<feature type="binding site" evidence="5">
    <location>
        <position position="167"/>
    </location>
    <ligand>
        <name>Mn(2+)</name>
        <dbReference type="ChEBI" id="CHEBI:29035"/>
        <label>2</label>
    </ligand>
</feature>
<comment type="cofactor">
    <cofactor evidence="5">
        <name>Mn(2+)</name>
        <dbReference type="ChEBI" id="CHEBI:29035"/>
    </cofactor>
    <text evidence="5">Binds 2 manganese ions per subunit.</text>
</comment>
<comment type="similarity">
    <text evidence="5 7">Belongs to the arginase family.</text>
</comment>
<evidence type="ECO:0000256" key="5">
    <source>
        <dbReference type="HAMAP-Rule" id="MF_00737"/>
    </source>
</evidence>
<comment type="catalytic activity">
    <reaction evidence="5">
        <text>N-formimidoyl-L-glutamate + H2O = formamide + L-glutamate</text>
        <dbReference type="Rhea" id="RHEA:22492"/>
        <dbReference type="ChEBI" id="CHEBI:15377"/>
        <dbReference type="ChEBI" id="CHEBI:16397"/>
        <dbReference type="ChEBI" id="CHEBI:29985"/>
        <dbReference type="ChEBI" id="CHEBI:58928"/>
        <dbReference type="EC" id="3.5.3.8"/>
    </reaction>
</comment>
<name>A0A084JC57_9CLOT</name>
<comment type="pathway">
    <text evidence="5">Amino-acid degradation; L-histidine degradation into L-glutamate; L-glutamate from N-formimidoyl-L-glutamate (hydrolase route): step 1/1.</text>
</comment>
<feature type="binding site" evidence="5">
    <location>
        <position position="259"/>
    </location>
    <ligand>
        <name>Mn(2+)</name>
        <dbReference type="ChEBI" id="CHEBI:29035"/>
        <label>2</label>
    </ligand>
</feature>
<evidence type="ECO:0000313" key="8">
    <source>
        <dbReference type="EMBL" id="KEZ86541.1"/>
    </source>
</evidence>
<dbReference type="PANTHER" id="PTHR11358">
    <property type="entry name" value="ARGINASE/AGMATINASE"/>
    <property type="match status" value="1"/>
</dbReference>
<dbReference type="STRING" id="318464.IO99_09205"/>
<feature type="binding site" evidence="5">
    <location>
        <position position="169"/>
    </location>
    <ligand>
        <name>Mn(2+)</name>
        <dbReference type="ChEBI" id="CHEBI:29035"/>
        <label>1</label>
    </ligand>
</feature>
<comment type="function">
    <text evidence="5">Catalyzes the conversion of N-formimidoyl-L-glutamate to L-glutamate and formamide.</text>
</comment>
<reference evidence="8 9" key="1">
    <citation type="submission" date="2014-07" db="EMBL/GenBank/DDBJ databases">
        <title>Draft genome of Clostridium sulfidigenes 113A isolated from sediments associated with methane hydrate from Krishna Godavari basin.</title>
        <authorList>
            <person name="Honkalas V.S."/>
            <person name="Dabir A.P."/>
            <person name="Arora P."/>
            <person name="Dhakephalkar P.K."/>
        </authorList>
    </citation>
    <scope>NUCLEOTIDE SEQUENCE [LARGE SCALE GENOMIC DNA]</scope>
    <source>
        <strain evidence="8 9">113A</strain>
    </source>
</reference>
<dbReference type="PANTHER" id="PTHR11358:SF35">
    <property type="entry name" value="FORMIMIDOYLGLUTAMASE"/>
    <property type="match status" value="1"/>
</dbReference>
<sequence length="340" mass="38373">MFIKNYEPMNENLWQGRIDSDDNFDAFRWHQWITPLDLRRDDLEPLDGLNFALLGFCCHEGVKKNKGRIGAMNGPISIRKELSNLPCTFNQSVKIFDAGDIIVEDISLAEGQKLLSDCVSKLLDLNIFPIVLGGGHETAFGNYNGALSHLDKISCKPRIGIINFDAHFDLRPYNNEGSSGTMFKQISDICHDKNMNFSYFCIGIQQHSNTVDLFKTAKKLGVQYTLAKDILYSDGWQLLRELNAFMRNQDYIYVTICSDVFSASFAPGVSSTQTLGLNPEIVIKLLKHILKSNRVITFDICEVAPRFDKDNITSNLAGVIIFSIVNTLCKLQNLQHNFLT</sequence>
<feature type="binding site" evidence="5">
    <location>
        <position position="165"/>
    </location>
    <ligand>
        <name>Mn(2+)</name>
        <dbReference type="ChEBI" id="CHEBI:29035"/>
        <label>1</label>
    </ligand>
</feature>
<dbReference type="GO" id="GO:0030145">
    <property type="term" value="F:manganese ion binding"/>
    <property type="evidence" value="ECO:0007669"/>
    <property type="project" value="UniProtKB-UniRule"/>
</dbReference>
<evidence type="ECO:0000256" key="3">
    <source>
        <dbReference type="ARBA" id="ARBA00022808"/>
    </source>
</evidence>
<dbReference type="InterPro" id="IPR023696">
    <property type="entry name" value="Ureohydrolase_dom_sf"/>
</dbReference>
<keyword evidence="2 5" id="KW-0378">Hydrolase</keyword>
<dbReference type="RefSeq" id="WP_035132525.1">
    <property type="nucleotide sequence ID" value="NZ_JPMD01000021.1"/>
</dbReference>
<dbReference type="GO" id="GO:0033389">
    <property type="term" value="P:putrescine biosynthetic process from arginine, via agmatine"/>
    <property type="evidence" value="ECO:0007669"/>
    <property type="project" value="TreeGrafter"/>
</dbReference>
<keyword evidence="4 5" id="KW-0464">Manganese</keyword>
<dbReference type="Proteomes" id="UP000028542">
    <property type="component" value="Unassembled WGS sequence"/>
</dbReference>
<dbReference type="GO" id="GO:0008783">
    <property type="term" value="F:agmatinase activity"/>
    <property type="evidence" value="ECO:0007669"/>
    <property type="project" value="TreeGrafter"/>
</dbReference>
<evidence type="ECO:0000256" key="6">
    <source>
        <dbReference type="NCBIfam" id="TIGR01227"/>
    </source>
</evidence>
<dbReference type="GO" id="GO:0019557">
    <property type="term" value="P:L-histidine catabolic process to glutamate and formate"/>
    <property type="evidence" value="ECO:0007669"/>
    <property type="project" value="UniProtKB-UniPathway"/>
</dbReference>
<evidence type="ECO:0000256" key="2">
    <source>
        <dbReference type="ARBA" id="ARBA00022801"/>
    </source>
</evidence>
<feature type="binding site" evidence="5">
    <location>
        <position position="257"/>
    </location>
    <ligand>
        <name>Mn(2+)</name>
        <dbReference type="ChEBI" id="CHEBI:29035"/>
        <label>2</label>
    </ligand>
</feature>
<dbReference type="CDD" id="cd09988">
    <property type="entry name" value="Formimidoylglutamase"/>
    <property type="match status" value="1"/>
</dbReference>
<dbReference type="Pfam" id="PF00491">
    <property type="entry name" value="Arginase"/>
    <property type="match status" value="1"/>
</dbReference>
<dbReference type="SUPFAM" id="SSF52768">
    <property type="entry name" value="Arginase/deacetylase"/>
    <property type="match status" value="1"/>
</dbReference>
<keyword evidence="9" id="KW-1185">Reference proteome</keyword>
<dbReference type="Gene3D" id="3.40.800.10">
    <property type="entry name" value="Ureohydrolase domain"/>
    <property type="match status" value="1"/>
</dbReference>
<organism evidence="8 9">
    <name type="scientific">Clostridium sulfidigenes</name>
    <dbReference type="NCBI Taxonomy" id="318464"/>
    <lineage>
        <taxon>Bacteria</taxon>
        <taxon>Bacillati</taxon>
        <taxon>Bacillota</taxon>
        <taxon>Clostridia</taxon>
        <taxon>Eubacteriales</taxon>
        <taxon>Clostridiaceae</taxon>
        <taxon>Clostridium</taxon>
    </lineage>
</organism>
<keyword evidence="1 5" id="KW-0479">Metal-binding</keyword>
<dbReference type="NCBIfam" id="TIGR01227">
    <property type="entry name" value="hutG"/>
    <property type="match status" value="1"/>
</dbReference>